<sequence>MSAARTAQRPAVPSGARVAPAPPETTAHDPVALWASAQVAALNVDHAPEYGSPAWSALRSTDPRRAVAVITAAEQWRRHSAREAWLDRLAEDDPAEWFRIVTADANAQARRIAPALARRPTHAELTARRAVRARAREVTAAPGWPPVAIPGRPGWWRHLGSRGEPLDLPHNRPQERPHRDPRDGPAGRARDA</sequence>
<accession>A0A918S1X9</accession>
<reference evidence="2" key="1">
    <citation type="journal article" date="2014" name="Int. J. Syst. Evol. Microbiol.">
        <title>Complete genome sequence of Corynebacterium casei LMG S-19264T (=DSM 44701T), isolated from a smear-ripened cheese.</title>
        <authorList>
            <consortium name="US DOE Joint Genome Institute (JGI-PGF)"/>
            <person name="Walter F."/>
            <person name="Albersmeier A."/>
            <person name="Kalinowski J."/>
            <person name="Ruckert C."/>
        </authorList>
    </citation>
    <scope>NUCLEOTIDE SEQUENCE</scope>
    <source>
        <strain evidence="2">JCM 5016</strain>
    </source>
</reference>
<evidence type="ECO:0000256" key="1">
    <source>
        <dbReference type="SAM" id="MobiDB-lite"/>
    </source>
</evidence>
<evidence type="ECO:0000313" key="3">
    <source>
        <dbReference type="Proteomes" id="UP000623010"/>
    </source>
</evidence>
<dbReference type="EMBL" id="BMWH01000080">
    <property type="protein sequence ID" value="GHA19992.1"/>
    <property type="molecule type" value="Genomic_DNA"/>
</dbReference>
<organism evidence="2 3">
    <name type="scientific">Streptomyces echinoruber</name>
    <dbReference type="NCBI Taxonomy" id="68898"/>
    <lineage>
        <taxon>Bacteria</taxon>
        <taxon>Bacillati</taxon>
        <taxon>Actinomycetota</taxon>
        <taxon>Actinomycetes</taxon>
        <taxon>Kitasatosporales</taxon>
        <taxon>Streptomycetaceae</taxon>
        <taxon>Streptomyces</taxon>
    </lineage>
</organism>
<dbReference type="Proteomes" id="UP000623010">
    <property type="component" value="Unassembled WGS sequence"/>
</dbReference>
<protein>
    <recommendedName>
        <fullName evidence="4">DUF2742 domain-containing protein</fullName>
    </recommendedName>
</protein>
<feature type="region of interest" description="Disordered" evidence="1">
    <location>
        <begin position="1"/>
        <end position="27"/>
    </location>
</feature>
<evidence type="ECO:0008006" key="4">
    <source>
        <dbReference type="Google" id="ProtNLM"/>
    </source>
</evidence>
<proteinExistence type="predicted"/>
<feature type="compositionally biased region" description="Basic and acidic residues" evidence="1">
    <location>
        <begin position="164"/>
        <end position="192"/>
    </location>
</feature>
<comment type="caution">
    <text evidence="2">The sequence shown here is derived from an EMBL/GenBank/DDBJ whole genome shotgun (WGS) entry which is preliminary data.</text>
</comment>
<keyword evidence="3" id="KW-1185">Reference proteome</keyword>
<name>A0A918S1X9_9ACTN</name>
<feature type="region of interest" description="Disordered" evidence="1">
    <location>
        <begin position="155"/>
        <end position="192"/>
    </location>
</feature>
<dbReference type="AlphaFoldDB" id="A0A918S1X9"/>
<gene>
    <name evidence="2" type="ORF">GCM10010389_66620</name>
</gene>
<evidence type="ECO:0000313" key="2">
    <source>
        <dbReference type="EMBL" id="GHA19992.1"/>
    </source>
</evidence>
<reference evidence="2" key="2">
    <citation type="submission" date="2020-09" db="EMBL/GenBank/DDBJ databases">
        <authorList>
            <person name="Sun Q."/>
            <person name="Ohkuma M."/>
        </authorList>
    </citation>
    <scope>NUCLEOTIDE SEQUENCE</scope>
    <source>
        <strain evidence="2">JCM 5016</strain>
    </source>
</reference>